<evidence type="ECO:0000256" key="1">
    <source>
        <dbReference type="SAM" id="Phobius"/>
    </source>
</evidence>
<feature type="transmembrane region" description="Helical" evidence="1">
    <location>
        <begin position="7"/>
        <end position="25"/>
    </location>
</feature>
<feature type="transmembrane region" description="Helical" evidence="1">
    <location>
        <begin position="31"/>
        <end position="50"/>
    </location>
</feature>
<dbReference type="EMBL" id="DQ535032">
    <property type="protein sequence ID" value="ABG21553.1"/>
    <property type="molecule type" value="Genomic_DNA"/>
</dbReference>
<evidence type="ECO:0000313" key="3">
    <source>
        <dbReference type="Proteomes" id="UP000000714"/>
    </source>
</evidence>
<dbReference type="RefSeq" id="YP_001469009.1">
    <property type="nucleotide sequence ID" value="NC_009817.1"/>
</dbReference>
<reference evidence="2 3" key="1">
    <citation type="journal article" date="2007" name="Virology">
        <title>KSY1, a lactococcal phage with a T7-like transcription.</title>
        <authorList>
            <person name="Chopin A."/>
            <person name="Deveau H."/>
            <person name="Ehrlich S.D."/>
            <person name="Moineau S."/>
            <person name="Chopin M.C."/>
        </authorList>
    </citation>
    <scope>NUCLEOTIDE SEQUENCE</scope>
</reference>
<proteinExistence type="predicted"/>
<sequence length="57" mass="6245">MKHLKTIIAVATLTVCLWSLVTAILQAALFIVTMIIVGLALIQLVFFALVKPRKATH</sequence>
<keyword evidence="1" id="KW-0472">Membrane</keyword>
<keyword evidence="1" id="KW-1133">Transmembrane helix</keyword>
<gene>
    <name evidence="2" type="ORF">KSY1p011</name>
</gene>
<dbReference type="GeneID" id="5601972"/>
<keyword evidence="3" id="KW-1185">Reference proteome</keyword>
<protein>
    <submittedName>
        <fullName evidence="2">Gp011</fullName>
    </submittedName>
</protein>
<dbReference type="Proteomes" id="UP000000714">
    <property type="component" value="Segment"/>
</dbReference>
<accession>A6MA75</accession>
<keyword evidence="1" id="KW-0812">Transmembrane</keyword>
<organism evidence="2 3">
    <name type="scientific">Lactococcus phage KSY1</name>
    <dbReference type="NCBI Taxonomy" id="2913972"/>
    <lineage>
        <taxon>Viruses</taxon>
        <taxon>Duplodnaviria</taxon>
        <taxon>Heunggongvirae</taxon>
        <taxon>Uroviricota</taxon>
        <taxon>Caudoviricetes</taxon>
        <taxon>Chopinvirus</taxon>
        <taxon>Chopinvirus KSY1</taxon>
    </lineage>
</organism>
<dbReference type="KEGG" id="vg:5601972"/>
<evidence type="ECO:0000313" key="2">
    <source>
        <dbReference type="EMBL" id="ABG21553.1"/>
    </source>
</evidence>
<name>A6MA75_9CAUD</name>